<dbReference type="PANTHER" id="PTHR35043:SF7">
    <property type="entry name" value="TRANSCRIPTION FACTOR DOMAIN-CONTAINING PROTEIN"/>
    <property type="match status" value="1"/>
</dbReference>
<evidence type="ECO:0000256" key="1">
    <source>
        <dbReference type="SAM" id="Phobius"/>
    </source>
</evidence>
<name>A0A8H4R3E9_9AGAR</name>
<evidence type="ECO:0000313" key="2">
    <source>
        <dbReference type="EMBL" id="KAF4622051.1"/>
    </source>
</evidence>
<keyword evidence="1" id="KW-0472">Membrane</keyword>
<dbReference type="AlphaFoldDB" id="A0A8H4R3E9"/>
<keyword evidence="3" id="KW-1185">Reference proteome</keyword>
<dbReference type="EMBL" id="JAACJL010000002">
    <property type="protein sequence ID" value="KAF4622051.1"/>
    <property type="molecule type" value="Genomic_DNA"/>
</dbReference>
<sequence length="471" mass="53951">MSLNSTTSLLDIPNSLPVKATFDIRTSWDIIRSCVATLFACLWVSVHPNMSPPGHSDIRVFFAKVELMIWTLLFPEWIILWAFRQWLGARALSKEFKDYGWTMSHGFFVQMGGFVETRVVGCTRVLLPDDLFSWMSKHERVPKVTTQQISRRSKGDGFSKAIVIAQTSWFVAQCIGRHVKGLFITSAELSTLAYAILNGVMYLLWWHKPLDCQTPVELRYSYTDYPNDAFYPYHGSQVSRPSTSLHLESLRFASTPELQRPQRDPEPERIVTTTNPAAALPETPIKHDPKGTRRILLEVLRFPYLRLSSMRISRTSVDQDLMFYAYPASKSPTDNFRDFREGFFWGHILLVLVCLIFGSVHILAWFSDFPSHSEHLLWRICSVAITVLPIIYALPNLLLRTVLPPEEVRGGLTGNIPLKGLTRFLRFTTLAIPPLYLIARLFLLIEMMISFRNLPSSAFVNVSWTAYFPHV</sequence>
<organism evidence="2 3">
    <name type="scientific">Agrocybe pediades</name>
    <dbReference type="NCBI Taxonomy" id="84607"/>
    <lineage>
        <taxon>Eukaryota</taxon>
        <taxon>Fungi</taxon>
        <taxon>Dikarya</taxon>
        <taxon>Basidiomycota</taxon>
        <taxon>Agaricomycotina</taxon>
        <taxon>Agaricomycetes</taxon>
        <taxon>Agaricomycetidae</taxon>
        <taxon>Agaricales</taxon>
        <taxon>Agaricineae</taxon>
        <taxon>Strophariaceae</taxon>
        <taxon>Agrocybe</taxon>
    </lineage>
</organism>
<dbReference type="PANTHER" id="PTHR35043">
    <property type="entry name" value="TRANSCRIPTION FACTOR DOMAIN-CONTAINING PROTEIN"/>
    <property type="match status" value="1"/>
</dbReference>
<feature type="transmembrane region" description="Helical" evidence="1">
    <location>
        <begin position="376"/>
        <end position="394"/>
    </location>
</feature>
<keyword evidence="1" id="KW-1133">Transmembrane helix</keyword>
<proteinExistence type="predicted"/>
<accession>A0A8H4R3E9</accession>
<keyword evidence="1" id="KW-0812">Transmembrane</keyword>
<feature type="transmembrane region" description="Helical" evidence="1">
    <location>
        <begin position="424"/>
        <end position="445"/>
    </location>
</feature>
<gene>
    <name evidence="2" type="ORF">D9613_009130</name>
</gene>
<evidence type="ECO:0000313" key="3">
    <source>
        <dbReference type="Proteomes" id="UP000521872"/>
    </source>
</evidence>
<comment type="caution">
    <text evidence="2">The sequence shown here is derived from an EMBL/GenBank/DDBJ whole genome shotgun (WGS) entry which is preliminary data.</text>
</comment>
<dbReference type="Proteomes" id="UP000521872">
    <property type="component" value="Unassembled WGS sequence"/>
</dbReference>
<protein>
    <submittedName>
        <fullName evidence="2">Uncharacterized protein</fullName>
    </submittedName>
</protein>
<reference evidence="2 3" key="1">
    <citation type="submission" date="2019-12" db="EMBL/GenBank/DDBJ databases">
        <authorList>
            <person name="Floudas D."/>
            <person name="Bentzer J."/>
            <person name="Ahren D."/>
            <person name="Johansson T."/>
            <person name="Persson P."/>
            <person name="Tunlid A."/>
        </authorList>
    </citation>
    <scope>NUCLEOTIDE SEQUENCE [LARGE SCALE GENOMIC DNA]</scope>
    <source>
        <strain evidence="2 3">CBS 102.39</strain>
    </source>
</reference>
<feature type="transmembrane region" description="Helical" evidence="1">
    <location>
        <begin position="344"/>
        <end position="364"/>
    </location>
</feature>